<feature type="compositionally biased region" description="Basic and acidic residues" evidence="1">
    <location>
        <begin position="301"/>
        <end position="317"/>
    </location>
</feature>
<feature type="region of interest" description="Disordered" evidence="1">
    <location>
        <begin position="133"/>
        <end position="175"/>
    </location>
</feature>
<feature type="chain" id="PRO_5045358354" description="Mid2 domain-containing protein" evidence="3">
    <location>
        <begin position="18"/>
        <end position="333"/>
    </location>
</feature>
<feature type="signal peptide" evidence="3">
    <location>
        <begin position="1"/>
        <end position="17"/>
    </location>
</feature>
<gene>
    <name evidence="4" type="ORF">PG996_015045</name>
</gene>
<keyword evidence="5" id="KW-1185">Reference proteome</keyword>
<evidence type="ECO:0000313" key="4">
    <source>
        <dbReference type="EMBL" id="KAK8046981.1"/>
    </source>
</evidence>
<evidence type="ECO:0000256" key="3">
    <source>
        <dbReference type="SAM" id="SignalP"/>
    </source>
</evidence>
<feature type="transmembrane region" description="Helical" evidence="2">
    <location>
        <begin position="184"/>
        <end position="205"/>
    </location>
</feature>
<organism evidence="4 5">
    <name type="scientific">Apiospora saccharicola</name>
    <dbReference type="NCBI Taxonomy" id="335842"/>
    <lineage>
        <taxon>Eukaryota</taxon>
        <taxon>Fungi</taxon>
        <taxon>Dikarya</taxon>
        <taxon>Ascomycota</taxon>
        <taxon>Pezizomycotina</taxon>
        <taxon>Sordariomycetes</taxon>
        <taxon>Xylariomycetidae</taxon>
        <taxon>Amphisphaeriales</taxon>
        <taxon>Apiosporaceae</taxon>
        <taxon>Apiospora</taxon>
    </lineage>
</organism>
<evidence type="ECO:0000256" key="1">
    <source>
        <dbReference type="SAM" id="MobiDB-lite"/>
    </source>
</evidence>
<evidence type="ECO:0000313" key="5">
    <source>
        <dbReference type="Proteomes" id="UP001446871"/>
    </source>
</evidence>
<proteinExistence type="predicted"/>
<sequence length="333" mass="37283">MRASLFAFSAWLPHAMAVMNFIAPPRYGSMHDYQSNVEYPIGYDLQISWTPGVAGRKASLELYQVNLTSGSIFFGKGETITEGTIDLTAWKWQISTSKDLSVSNVFQLAIWDESKESYDDWCHYFNITGGNGSDTSSKPSGGAVPTATTPPNRPTDGPPAEAATSTSGAEQKKDWTGMSTGAKITMAVIIPIVAIAGFAVGWCVLGRQRRRRLAAAAPANINSQWQPIPPKDGAQPEQWPQQDQWQQRQQGAWTPQGQWQQHASWQPPNEQWQQQEQWKQQQEQWKHQRQPEQLPPQELPSTHDRHQIDGSPRETAHEMPNAALYELPSATHR</sequence>
<protein>
    <recommendedName>
        <fullName evidence="6">Mid2 domain-containing protein</fullName>
    </recommendedName>
</protein>
<evidence type="ECO:0000256" key="2">
    <source>
        <dbReference type="SAM" id="Phobius"/>
    </source>
</evidence>
<keyword evidence="2" id="KW-0812">Transmembrane</keyword>
<feature type="compositionally biased region" description="Low complexity" evidence="1">
    <location>
        <begin position="233"/>
        <end position="258"/>
    </location>
</feature>
<keyword evidence="3" id="KW-0732">Signal</keyword>
<feature type="compositionally biased region" description="Low complexity" evidence="1">
    <location>
        <begin position="265"/>
        <end position="283"/>
    </location>
</feature>
<keyword evidence="2" id="KW-1133">Transmembrane helix</keyword>
<dbReference type="Proteomes" id="UP001446871">
    <property type="component" value="Unassembled WGS sequence"/>
</dbReference>
<evidence type="ECO:0008006" key="6">
    <source>
        <dbReference type="Google" id="ProtNLM"/>
    </source>
</evidence>
<accession>A0ABR1TK06</accession>
<reference evidence="4 5" key="1">
    <citation type="submission" date="2023-01" db="EMBL/GenBank/DDBJ databases">
        <title>Analysis of 21 Apiospora genomes using comparative genomics revels a genus with tremendous synthesis potential of carbohydrate active enzymes and secondary metabolites.</title>
        <authorList>
            <person name="Sorensen T."/>
        </authorList>
    </citation>
    <scope>NUCLEOTIDE SEQUENCE [LARGE SCALE GENOMIC DNA]</scope>
    <source>
        <strain evidence="4 5">CBS 83171</strain>
    </source>
</reference>
<name>A0ABR1TK06_9PEZI</name>
<comment type="caution">
    <text evidence="4">The sequence shown here is derived from an EMBL/GenBank/DDBJ whole genome shotgun (WGS) entry which is preliminary data.</text>
</comment>
<keyword evidence="2" id="KW-0472">Membrane</keyword>
<dbReference type="EMBL" id="JAQQWM010000009">
    <property type="protein sequence ID" value="KAK8046981.1"/>
    <property type="molecule type" value="Genomic_DNA"/>
</dbReference>
<feature type="region of interest" description="Disordered" evidence="1">
    <location>
        <begin position="222"/>
        <end position="333"/>
    </location>
</feature>